<accession>A0A0E9QCU8</accession>
<proteinExistence type="predicted"/>
<name>A0A0E9QCU8_ANGAN</name>
<protein>
    <submittedName>
        <fullName evidence="1">Uncharacterized protein</fullName>
    </submittedName>
</protein>
<organism evidence="1">
    <name type="scientific">Anguilla anguilla</name>
    <name type="common">European freshwater eel</name>
    <name type="synonym">Muraena anguilla</name>
    <dbReference type="NCBI Taxonomy" id="7936"/>
    <lineage>
        <taxon>Eukaryota</taxon>
        <taxon>Metazoa</taxon>
        <taxon>Chordata</taxon>
        <taxon>Craniata</taxon>
        <taxon>Vertebrata</taxon>
        <taxon>Euteleostomi</taxon>
        <taxon>Actinopterygii</taxon>
        <taxon>Neopterygii</taxon>
        <taxon>Teleostei</taxon>
        <taxon>Anguilliformes</taxon>
        <taxon>Anguillidae</taxon>
        <taxon>Anguilla</taxon>
    </lineage>
</organism>
<evidence type="ECO:0000313" key="1">
    <source>
        <dbReference type="EMBL" id="JAH14312.1"/>
    </source>
</evidence>
<reference evidence="1" key="1">
    <citation type="submission" date="2014-11" db="EMBL/GenBank/DDBJ databases">
        <authorList>
            <person name="Amaro Gonzalez C."/>
        </authorList>
    </citation>
    <scope>NUCLEOTIDE SEQUENCE</scope>
</reference>
<sequence length="39" mass="4692">MFQLVQCLLCGQKFYKFSTSYLDISENSPQKKKNNIFYH</sequence>
<dbReference type="EMBL" id="GBXM01094265">
    <property type="protein sequence ID" value="JAH14312.1"/>
    <property type="molecule type" value="Transcribed_RNA"/>
</dbReference>
<dbReference type="AlphaFoldDB" id="A0A0E9QCU8"/>
<reference evidence="1" key="2">
    <citation type="journal article" date="2015" name="Fish Shellfish Immunol.">
        <title>Early steps in the European eel (Anguilla anguilla)-Vibrio vulnificus interaction in the gills: Role of the RtxA13 toxin.</title>
        <authorList>
            <person name="Callol A."/>
            <person name="Pajuelo D."/>
            <person name="Ebbesson L."/>
            <person name="Teles M."/>
            <person name="MacKenzie S."/>
            <person name="Amaro C."/>
        </authorList>
    </citation>
    <scope>NUCLEOTIDE SEQUENCE</scope>
</reference>